<keyword evidence="1" id="KW-0472">Membrane</keyword>
<feature type="transmembrane region" description="Helical" evidence="1">
    <location>
        <begin position="63"/>
        <end position="81"/>
    </location>
</feature>
<keyword evidence="1" id="KW-1133">Transmembrane helix</keyword>
<gene>
    <name evidence="2" type="ORF">KP79_PYT21469</name>
</gene>
<evidence type="ECO:0000313" key="3">
    <source>
        <dbReference type="Proteomes" id="UP000242188"/>
    </source>
</evidence>
<keyword evidence="3" id="KW-1185">Reference proteome</keyword>
<dbReference type="Proteomes" id="UP000242188">
    <property type="component" value="Unassembled WGS sequence"/>
</dbReference>
<dbReference type="AlphaFoldDB" id="A0A210Q7X9"/>
<protein>
    <recommendedName>
        <fullName evidence="4">Transmembrane protein</fullName>
    </recommendedName>
</protein>
<name>A0A210Q7X9_MIZYE</name>
<sequence>MYVDDNMMAICNGAHYSVQLVVFLTVWFLASTFSVGGVNACPEIDALPIFDKNGSGRPCEGGFLVKMITVLCMWFLYRVWYD</sequence>
<proteinExistence type="predicted"/>
<keyword evidence="1" id="KW-0812">Transmembrane</keyword>
<dbReference type="EMBL" id="NEDP02004657">
    <property type="protein sequence ID" value="OWF44834.1"/>
    <property type="molecule type" value="Genomic_DNA"/>
</dbReference>
<evidence type="ECO:0000256" key="1">
    <source>
        <dbReference type="SAM" id="Phobius"/>
    </source>
</evidence>
<feature type="transmembrane region" description="Helical" evidence="1">
    <location>
        <begin position="20"/>
        <end position="42"/>
    </location>
</feature>
<evidence type="ECO:0008006" key="4">
    <source>
        <dbReference type="Google" id="ProtNLM"/>
    </source>
</evidence>
<accession>A0A210Q7X9</accession>
<evidence type="ECO:0000313" key="2">
    <source>
        <dbReference type="EMBL" id="OWF44834.1"/>
    </source>
</evidence>
<comment type="caution">
    <text evidence="2">The sequence shown here is derived from an EMBL/GenBank/DDBJ whole genome shotgun (WGS) entry which is preliminary data.</text>
</comment>
<organism evidence="2 3">
    <name type="scientific">Mizuhopecten yessoensis</name>
    <name type="common">Japanese scallop</name>
    <name type="synonym">Patinopecten yessoensis</name>
    <dbReference type="NCBI Taxonomy" id="6573"/>
    <lineage>
        <taxon>Eukaryota</taxon>
        <taxon>Metazoa</taxon>
        <taxon>Spiralia</taxon>
        <taxon>Lophotrochozoa</taxon>
        <taxon>Mollusca</taxon>
        <taxon>Bivalvia</taxon>
        <taxon>Autobranchia</taxon>
        <taxon>Pteriomorphia</taxon>
        <taxon>Pectinida</taxon>
        <taxon>Pectinoidea</taxon>
        <taxon>Pectinidae</taxon>
        <taxon>Mizuhopecten</taxon>
    </lineage>
</organism>
<reference evidence="2 3" key="1">
    <citation type="journal article" date="2017" name="Nat. Ecol. Evol.">
        <title>Scallop genome provides insights into evolution of bilaterian karyotype and development.</title>
        <authorList>
            <person name="Wang S."/>
            <person name="Zhang J."/>
            <person name="Jiao W."/>
            <person name="Li J."/>
            <person name="Xun X."/>
            <person name="Sun Y."/>
            <person name="Guo X."/>
            <person name="Huan P."/>
            <person name="Dong B."/>
            <person name="Zhang L."/>
            <person name="Hu X."/>
            <person name="Sun X."/>
            <person name="Wang J."/>
            <person name="Zhao C."/>
            <person name="Wang Y."/>
            <person name="Wang D."/>
            <person name="Huang X."/>
            <person name="Wang R."/>
            <person name="Lv J."/>
            <person name="Li Y."/>
            <person name="Zhang Z."/>
            <person name="Liu B."/>
            <person name="Lu W."/>
            <person name="Hui Y."/>
            <person name="Liang J."/>
            <person name="Zhou Z."/>
            <person name="Hou R."/>
            <person name="Li X."/>
            <person name="Liu Y."/>
            <person name="Li H."/>
            <person name="Ning X."/>
            <person name="Lin Y."/>
            <person name="Zhao L."/>
            <person name="Xing Q."/>
            <person name="Dou J."/>
            <person name="Li Y."/>
            <person name="Mao J."/>
            <person name="Guo H."/>
            <person name="Dou H."/>
            <person name="Li T."/>
            <person name="Mu C."/>
            <person name="Jiang W."/>
            <person name="Fu Q."/>
            <person name="Fu X."/>
            <person name="Miao Y."/>
            <person name="Liu J."/>
            <person name="Yu Q."/>
            <person name="Li R."/>
            <person name="Liao H."/>
            <person name="Li X."/>
            <person name="Kong Y."/>
            <person name="Jiang Z."/>
            <person name="Chourrout D."/>
            <person name="Li R."/>
            <person name="Bao Z."/>
        </authorList>
    </citation>
    <scope>NUCLEOTIDE SEQUENCE [LARGE SCALE GENOMIC DNA]</scope>
    <source>
        <strain evidence="2 3">PY_sf001</strain>
    </source>
</reference>